<dbReference type="Pfam" id="PF12704">
    <property type="entry name" value="MacB_PCD"/>
    <property type="match status" value="1"/>
</dbReference>
<evidence type="ECO:0000256" key="7">
    <source>
        <dbReference type="ARBA" id="ARBA00023136"/>
    </source>
</evidence>
<evidence type="ECO:0000256" key="8">
    <source>
        <dbReference type="SAM" id="Phobius"/>
    </source>
</evidence>
<dbReference type="PANTHER" id="PTHR30489:SF0">
    <property type="entry name" value="LIPOPROTEIN-RELEASING SYSTEM TRANSMEMBRANE PROTEIN LOLE"/>
    <property type="match status" value="1"/>
</dbReference>
<evidence type="ECO:0000313" key="12">
    <source>
        <dbReference type="Proteomes" id="UP001165498"/>
    </source>
</evidence>
<dbReference type="InterPro" id="IPR003838">
    <property type="entry name" value="ABC3_permease_C"/>
</dbReference>
<dbReference type="Pfam" id="PF02687">
    <property type="entry name" value="FtsX"/>
    <property type="match status" value="1"/>
</dbReference>
<dbReference type="NCBIfam" id="TIGR02212">
    <property type="entry name" value="lolCE"/>
    <property type="match status" value="1"/>
</dbReference>
<dbReference type="Proteomes" id="UP001165498">
    <property type="component" value="Unassembled WGS sequence"/>
</dbReference>
<gene>
    <name evidence="11" type="ORF">NM961_15960</name>
</gene>
<proteinExistence type="inferred from homology"/>
<keyword evidence="12" id="KW-1185">Reference proteome</keyword>
<evidence type="ECO:0000259" key="9">
    <source>
        <dbReference type="Pfam" id="PF02687"/>
    </source>
</evidence>
<evidence type="ECO:0000256" key="6">
    <source>
        <dbReference type="ARBA" id="ARBA00022989"/>
    </source>
</evidence>
<keyword evidence="7 8" id="KW-0472">Membrane</keyword>
<name>A0ABT1QVA2_9GAMM</name>
<feature type="transmembrane region" description="Helical" evidence="8">
    <location>
        <begin position="270"/>
        <end position="294"/>
    </location>
</feature>
<dbReference type="InterPro" id="IPR011925">
    <property type="entry name" value="LolCE_TM"/>
</dbReference>
<keyword evidence="4" id="KW-1003">Cell membrane</keyword>
<feature type="domain" description="ABC3 transporter permease C-terminal" evidence="9">
    <location>
        <begin position="273"/>
        <end position="406"/>
    </location>
</feature>
<dbReference type="InterPro" id="IPR051447">
    <property type="entry name" value="Lipoprotein-release_system"/>
</dbReference>
<comment type="subcellular location">
    <subcellularLocation>
        <location evidence="1">Cell membrane</location>
        <topology evidence="1">Multi-pass membrane protein</topology>
    </subcellularLocation>
</comment>
<evidence type="ECO:0000256" key="3">
    <source>
        <dbReference type="ARBA" id="ARBA00022448"/>
    </source>
</evidence>
<comment type="similarity">
    <text evidence="2">Belongs to the ABC-4 integral membrane protein family. LolC/E subfamily.</text>
</comment>
<feature type="transmembrane region" description="Helical" evidence="8">
    <location>
        <begin position="21"/>
        <end position="48"/>
    </location>
</feature>
<sequence length="413" mass="45253">MFRPLELFIGLRYTRAKRRNHFISFISLVSMAGIALGVTALIVVISVMNGFDNELRTRILGMVSHATISSVDGSMSDWSGAQKKAEANPHVLGAAPFIEREGMLQAERVSGAIVRGVLPDQEPKVSEVHHKMKAGKLEDLVAGGYGIVLGRELSYKLGVDVGDQVVVYAPEIRATPVGAVPRLKRFTVVGIFEIGMEEYDAGLAIVHLADAQRLYQTDGPDGLRLKLDDLFKAFSVARSLSQELGNFYRVRDWMQGHANFFKAIAMEKRVMFMILSLIVAVAAFNLVSTLVMLVQDKQADIAILRTLGASPRSIMGVFMVQGVVVGVIGIALGTFFGVLLATNLEAIVKYIEKTFEISVLPSDVYYISDLPSDMHWDDVGLIALLGFVFSLLATLYPAWRAARTQPAAALRYE</sequence>
<evidence type="ECO:0000256" key="4">
    <source>
        <dbReference type="ARBA" id="ARBA00022475"/>
    </source>
</evidence>
<evidence type="ECO:0000256" key="5">
    <source>
        <dbReference type="ARBA" id="ARBA00022692"/>
    </source>
</evidence>
<evidence type="ECO:0000259" key="10">
    <source>
        <dbReference type="Pfam" id="PF12704"/>
    </source>
</evidence>
<dbReference type="EMBL" id="JANFQO010000015">
    <property type="protein sequence ID" value="MCQ4166216.1"/>
    <property type="molecule type" value="Genomic_DNA"/>
</dbReference>
<organism evidence="11 12">
    <name type="scientific">Tahibacter harae</name>
    <dbReference type="NCBI Taxonomy" id="2963937"/>
    <lineage>
        <taxon>Bacteria</taxon>
        <taxon>Pseudomonadati</taxon>
        <taxon>Pseudomonadota</taxon>
        <taxon>Gammaproteobacteria</taxon>
        <taxon>Lysobacterales</taxon>
        <taxon>Rhodanobacteraceae</taxon>
        <taxon>Tahibacter</taxon>
    </lineage>
</organism>
<dbReference type="PANTHER" id="PTHR30489">
    <property type="entry name" value="LIPOPROTEIN-RELEASING SYSTEM TRANSMEMBRANE PROTEIN LOLE"/>
    <property type="match status" value="1"/>
</dbReference>
<feature type="transmembrane region" description="Helical" evidence="8">
    <location>
        <begin position="314"/>
        <end position="340"/>
    </location>
</feature>
<evidence type="ECO:0000313" key="11">
    <source>
        <dbReference type="EMBL" id="MCQ4166216.1"/>
    </source>
</evidence>
<keyword evidence="3" id="KW-0813">Transport</keyword>
<comment type="caution">
    <text evidence="11">The sequence shown here is derived from an EMBL/GenBank/DDBJ whole genome shotgun (WGS) entry which is preliminary data.</text>
</comment>
<protein>
    <submittedName>
        <fullName evidence="11">Lipoprotein-releasing ABC transporter permease subunit</fullName>
    </submittedName>
</protein>
<dbReference type="RefSeq" id="WP_255915408.1">
    <property type="nucleotide sequence ID" value="NZ_JANFQO010000015.1"/>
</dbReference>
<reference evidence="11" key="1">
    <citation type="submission" date="2022-07" db="EMBL/GenBank/DDBJ databases">
        <title>Tahibacter sp., a new gammaproteobacterium isolated from the silt sample collected at pig farm.</title>
        <authorList>
            <person name="Chen H."/>
        </authorList>
    </citation>
    <scope>NUCLEOTIDE SEQUENCE</scope>
    <source>
        <strain evidence="11">P2K</strain>
    </source>
</reference>
<dbReference type="InterPro" id="IPR025857">
    <property type="entry name" value="MacB_PCD"/>
</dbReference>
<keyword evidence="11" id="KW-0449">Lipoprotein</keyword>
<evidence type="ECO:0000256" key="2">
    <source>
        <dbReference type="ARBA" id="ARBA00005236"/>
    </source>
</evidence>
<keyword evidence="5 8" id="KW-0812">Transmembrane</keyword>
<keyword evidence="6 8" id="KW-1133">Transmembrane helix</keyword>
<accession>A0ABT1QVA2</accession>
<feature type="domain" description="MacB-like periplasmic core" evidence="10">
    <location>
        <begin position="27"/>
        <end position="229"/>
    </location>
</feature>
<feature type="transmembrane region" description="Helical" evidence="8">
    <location>
        <begin position="379"/>
        <end position="399"/>
    </location>
</feature>
<evidence type="ECO:0000256" key="1">
    <source>
        <dbReference type="ARBA" id="ARBA00004651"/>
    </source>
</evidence>